<keyword evidence="1" id="KW-0732">Signal</keyword>
<evidence type="ECO:0000313" key="2">
    <source>
        <dbReference type="EMBL" id="VVD31051.1"/>
    </source>
</evidence>
<dbReference type="AlphaFoldDB" id="A0A5Q4ZGY5"/>
<sequence>MIRFVLCLLGALFIQAAVMGRMANSGADFFTSFGDGLRASVDFDTNIVKNAAGLIRAKLN</sequence>
<dbReference type="RefSeq" id="WP_165190018.1">
    <property type="nucleotide sequence ID" value="NZ_LR699555.1"/>
</dbReference>
<keyword evidence="2" id="KW-0614">Plasmid</keyword>
<dbReference type="KEGG" id="pdio:PDMSB3_0215.2"/>
<evidence type="ECO:0000313" key="3">
    <source>
        <dbReference type="Proteomes" id="UP000325811"/>
    </source>
</evidence>
<protein>
    <submittedName>
        <fullName evidence="2">Uncharacterized protein</fullName>
    </submittedName>
</protein>
<evidence type="ECO:0000256" key="1">
    <source>
        <dbReference type="SAM" id="SignalP"/>
    </source>
</evidence>
<dbReference type="EMBL" id="LR699555">
    <property type="protein sequence ID" value="VVD31051.1"/>
    <property type="molecule type" value="Genomic_DNA"/>
</dbReference>
<feature type="signal peptide" evidence="1">
    <location>
        <begin position="1"/>
        <end position="23"/>
    </location>
</feature>
<geneLocation type="plasmid" evidence="2 3">
    <name>pI</name>
</geneLocation>
<name>A0A5Q4ZGY5_9BURK</name>
<proteinExistence type="predicted"/>
<accession>A0A5Q4ZGY5</accession>
<keyword evidence="3" id="KW-1185">Reference proteome</keyword>
<gene>
    <name evidence="2" type="ORF">PDMSB3_0215</name>
</gene>
<reference evidence="2 3" key="1">
    <citation type="submission" date="2019-08" db="EMBL/GenBank/DDBJ databases">
        <authorList>
            <person name="Herpell B J."/>
        </authorList>
    </citation>
    <scope>NUCLEOTIDE SEQUENCE [LARGE SCALE GENOMIC DNA]</scope>
    <source>
        <strain evidence="3">Msb3</strain>
        <plasmid evidence="2 3">pI</plasmid>
    </source>
</reference>
<feature type="chain" id="PRO_5025062394" evidence="1">
    <location>
        <begin position="24"/>
        <end position="60"/>
    </location>
</feature>
<dbReference type="Proteomes" id="UP000325811">
    <property type="component" value="Plasmid pI"/>
</dbReference>
<organism evidence="2 3">
    <name type="scientific">Paraburkholderia dioscoreae</name>
    <dbReference type="NCBI Taxonomy" id="2604047"/>
    <lineage>
        <taxon>Bacteria</taxon>
        <taxon>Pseudomonadati</taxon>
        <taxon>Pseudomonadota</taxon>
        <taxon>Betaproteobacteria</taxon>
        <taxon>Burkholderiales</taxon>
        <taxon>Burkholderiaceae</taxon>
        <taxon>Paraburkholderia</taxon>
    </lineage>
</organism>